<comment type="caution">
    <text evidence="17">The sequence shown here is derived from an EMBL/GenBank/DDBJ whole genome shotgun (WGS) entry which is preliminary data.</text>
</comment>
<feature type="compositionally biased region" description="Polar residues" evidence="14">
    <location>
        <begin position="215"/>
        <end position="228"/>
    </location>
</feature>
<evidence type="ECO:0000256" key="10">
    <source>
        <dbReference type="ARBA" id="ARBA00023065"/>
    </source>
</evidence>
<keyword evidence="3" id="KW-1003">Cell membrane</keyword>
<keyword evidence="18" id="KW-1185">Reference proteome</keyword>
<evidence type="ECO:0000256" key="2">
    <source>
        <dbReference type="ARBA" id="ARBA00022448"/>
    </source>
</evidence>
<evidence type="ECO:0000256" key="7">
    <source>
        <dbReference type="ARBA" id="ARBA00022826"/>
    </source>
</evidence>
<proteinExistence type="predicted"/>
<feature type="region of interest" description="Disordered" evidence="14">
    <location>
        <begin position="194"/>
        <end position="238"/>
    </location>
</feature>
<reference evidence="17" key="1">
    <citation type="journal article" date="2023" name="Mol. Biol. Evol.">
        <title>Third-Generation Sequencing Reveals the Adaptive Role of the Epigenome in Three Deep-Sea Polychaetes.</title>
        <authorList>
            <person name="Perez M."/>
            <person name="Aroh O."/>
            <person name="Sun Y."/>
            <person name="Lan Y."/>
            <person name="Juniper S.K."/>
            <person name="Young C.R."/>
            <person name="Angers B."/>
            <person name="Qian P.Y."/>
        </authorList>
    </citation>
    <scope>NUCLEOTIDE SEQUENCE</scope>
    <source>
        <strain evidence="17">R07B-5</strain>
    </source>
</reference>
<keyword evidence="5 15" id="KW-0812">Transmembrane</keyword>
<keyword evidence="10" id="KW-0406">Ion transport</keyword>
<dbReference type="PROSITE" id="PS51257">
    <property type="entry name" value="PROKAR_LIPOPROTEIN"/>
    <property type="match status" value="1"/>
</dbReference>
<feature type="transmembrane region" description="Helical" evidence="15">
    <location>
        <begin position="109"/>
        <end position="130"/>
    </location>
</feature>
<dbReference type="GO" id="GO:0022841">
    <property type="term" value="F:potassium ion leak channel activity"/>
    <property type="evidence" value="ECO:0007669"/>
    <property type="project" value="TreeGrafter"/>
</dbReference>
<dbReference type="SUPFAM" id="SSF81324">
    <property type="entry name" value="Voltage-gated potassium channels"/>
    <property type="match status" value="1"/>
</dbReference>
<dbReference type="GO" id="GO:0046872">
    <property type="term" value="F:metal ion binding"/>
    <property type="evidence" value="ECO:0007669"/>
    <property type="project" value="UniProtKB-KW"/>
</dbReference>
<dbReference type="PANTHER" id="PTHR11003">
    <property type="entry name" value="POTASSIUM CHANNEL, SUBFAMILY K"/>
    <property type="match status" value="1"/>
</dbReference>
<dbReference type="GO" id="GO:0034702">
    <property type="term" value="C:monoatomic ion channel complex"/>
    <property type="evidence" value="ECO:0007669"/>
    <property type="project" value="UniProtKB-KW"/>
</dbReference>
<dbReference type="PRINTS" id="PR01588">
    <property type="entry name" value="THIKCHANNEL"/>
</dbReference>
<name>A0AAD9P9N6_RIDPI</name>
<keyword evidence="2" id="KW-0813">Transport</keyword>
<keyword evidence="7" id="KW-0631">Potassium channel</keyword>
<keyword evidence="4" id="KW-0633">Potassium transport</keyword>
<keyword evidence="7" id="KW-0630">Potassium</keyword>
<evidence type="ECO:0000256" key="6">
    <source>
        <dbReference type="ARBA" id="ARBA00022723"/>
    </source>
</evidence>
<dbReference type="GO" id="GO:0030322">
    <property type="term" value="P:stabilization of membrane potential"/>
    <property type="evidence" value="ECO:0007669"/>
    <property type="project" value="TreeGrafter"/>
</dbReference>
<dbReference type="Proteomes" id="UP001209878">
    <property type="component" value="Unassembled WGS sequence"/>
</dbReference>
<evidence type="ECO:0000259" key="16">
    <source>
        <dbReference type="Pfam" id="PF07885"/>
    </source>
</evidence>
<dbReference type="EMBL" id="JAODUO010000073">
    <property type="protein sequence ID" value="KAK2190635.1"/>
    <property type="molecule type" value="Genomic_DNA"/>
</dbReference>
<evidence type="ECO:0000256" key="4">
    <source>
        <dbReference type="ARBA" id="ARBA00022538"/>
    </source>
</evidence>
<organism evidence="17 18">
    <name type="scientific">Ridgeia piscesae</name>
    <name type="common">Tubeworm</name>
    <dbReference type="NCBI Taxonomy" id="27915"/>
    <lineage>
        <taxon>Eukaryota</taxon>
        <taxon>Metazoa</taxon>
        <taxon>Spiralia</taxon>
        <taxon>Lophotrochozoa</taxon>
        <taxon>Annelida</taxon>
        <taxon>Polychaeta</taxon>
        <taxon>Sedentaria</taxon>
        <taxon>Canalipalpata</taxon>
        <taxon>Sabellida</taxon>
        <taxon>Siboglinidae</taxon>
        <taxon>Ridgeia</taxon>
    </lineage>
</organism>
<dbReference type="GO" id="GO:0015271">
    <property type="term" value="F:outward rectifier potassium channel activity"/>
    <property type="evidence" value="ECO:0007669"/>
    <property type="project" value="TreeGrafter"/>
</dbReference>
<feature type="transmembrane region" description="Helical" evidence="15">
    <location>
        <begin position="81"/>
        <end position="103"/>
    </location>
</feature>
<evidence type="ECO:0000256" key="8">
    <source>
        <dbReference type="ARBA" id="ARBA00022882"/>
    </source>
</evidence>
<dbReference type="AlphaFoldDB" id="A0AAD9P9N6"/>
<dbReference type="InterPro" id="IPR013099">
    <property type="entry name" value="K_chnl_dom"/>
</dbReference>
<evidence type="ECO:0000313" key="17">
    <source>
        <dbReference type="EMBL" id="KAK2190635.1"/>
    </source>
</evidence>
<evidence type="ECO:0000256" key="1">
    <source>
        <dbReference type="ARBA" id="ARBA00004651"/>
    </source>
</evidence>
<dbReference type="InterPro" id="IPR005410">
    <property type="entry name" value="2pore_dom_K_chnl_THIK"/>
</dbReference>
<feature type="transmembrane region" description="Helical" evidence="15">
    <location>
        <begin position="12"/>
        <end position="43"/>
    </location>
</feature>
<evidence type="ECO:0000256" key="12">
    <source>
        <dbReference type="ARBA" id="ARBA00023303"/>
    </source>
</evidence>
<keyword evidence="9 15" id="KW-1133">Transmembrane helix</keyword>
<evidence type="ECO:0000256" key="9">
    <source>
        <dbReference type="ARBA" id="ARBA00022989"/>
    </source>
</evidence>
<dbReference type="InterPro" id="IPR003280">
    <property type="entry name" value="2pore_dom_K_chnl"/>
</dbReference>
<evidence type="ECO:0000256" key="13">
    <source>
        <dbReference type="ARBA" id="ARBA00034430"/>
    </source>
</evidence>
<evidence type="ECO:0000256" key="3">
    <source>
        <dbReference type="ARBA" id="ARBA00022475"/>
    </source>
</evidence>
<comment type="subcellular location">
    <subcellularLocation>
        <location evidence="1">Cell membrane</location>
        <topology evidence="1">Multi-pass membrane protein</topology>
    </subcellularLocation>
</comment>
<evidence type="ECO:0000256" key="11">
    <source>
        <dbReference type="ARBA" id="ARBA00023136"/>
    </source>
</evidence>
<feature type="transmembrane region" description="Helical" evidence="15">
    <location>
        <begin position="142"/>
        <end position="163"/>
    </location>
</feature>
<evidence type="ECO:0000256" key="14">
    <source>
        <dbReference type="SAM" id="MobiDB-lite"/>
    </source>
</evidence>
<evidence type="ECO:0000256" key="5">
    <source>
        <dbReference type="ARBA" id="ARBA00022692"/>
    </source>
</evidence>
<evidence type="ECO:0000313" key="18">
    <source>
        <dbReference type="Proteomes" id="UP001209878"/>
    </source>
</evidence>
<gene>
    <name evidence="17" type="ORF">NP493_72g01034</name>
</gene>
<dbReference type="Gene3D" id="1.10.287.70">
    <property type="match status" value="1"/>
</dbReference>
<keyword evidence="12" id="KW-0407">Ion channel</keyword>
<feature type="domain" description="Potassium channel" evidence="16">
    <location>
        <begin position="84"/>
        <end position="170"/>
    </location>
</feature>
<comment type="catalytic activity">
    <reaction evidence="13">
        <text>K(+)(in) = K(+)(out)</text>
        <dbReference type="Rhea" id="RHEA:29463"/>
        <dbReference type="ChEBI" id="CHEBI:29103"/>
    </reaction>
</comment>
<dbReference type="GO" id="GO:0005886">
    <property type="term" value="C:plasma membrane"/>
    <property type="evidence" value="ECO:0007669"/>
    <property type="project" value="UniProtKB-SubCell"/>
</dbReference>
<dbReference type="PANTHER" id="PTHR11003:SF10">
    <property type="entry name" value="POTASSIUM CHANNEL DOMAIN-CONTAINING PROTEIN"/>
    <property type="match status" value="1"/>
</dbReference>
<keyword evidence="6" id="KW-0479">Metal-binding</keyword>
<accession>A0AAD9P9N6</accession>
<sequence length="296" mass="33175">MTTPRTTPGKVALIMYGFIGCAGGFLFFNLFLERIITFLAYILRYIHERDLRRKGLMSNGGERRGSQGSDDDNLDSWKPSVYWVMLILFLGAVVIACCASAMYQPMEGWTYFESIYFCFVAFSTIGFGDYVVSQRADYENAYLYRFGNFLFLVVGCSCIYSLFNVTSIVIKQLLNWMIGKLDCQCQQRRPKHIQQRRNAITPGHTRGKATGSGNGRRTANDADSTYDSDSSRRGSSEMISMRGFLQGNKISLAMMQKQLYETAQRSAHGASRDRGGLEGGVGPLAILNRKLGEDDA</sequence>
<keyword evidence="8" id="KW-0851">Voltage-gated channel</keyword>
<keyword evidence="11 15" id="KW-0472">Membrane</keyword>
<dbReference type="Pfam" id="PF07885">
    <property type="entry name" value="Ion_trans_2"/>
    <property type="match status" value="1"/>
</dbReference>
<feature type="region of interest" description="Disordered" evidence="14">
    <location>
        <begin position="263"/>
        <end position="282"/>
    </location>
</feature>
<evidence type="ECO:0000256" key="15">
    <source>
        <dbReference type="SAM" id="Phobius"/>
    </source>
</evidence>
<protein>
    <recommendedName>
        <fullName evidence="16">Potassium channel domain-containing protein</fullName>
    </recommendedName>
</protein>